<protein>
    <recommendedName>
        <fullName evidence="1">peptidylprolyl isomerase</fullName>
        <ecNumber evidence="1">5.2.1.8</ecNumber>
    </recommendedName>
</protein>
<feature type="domain" description="PPIase FKBP-type" evidence="3">
    <location>
        <begin position="123"/>
        <end position="250"/>
    </location>
</feature>
<sequence length="250" mass="27183">MMSKAVSMWVCPFVMLAAIFHDASALAPPKTVSQQTQQQQHAAVHETRRQVLRTVTASWIVAATTTGTPAQSEAKCTDIESCREIGEKKVEQDLSDNPVIPLANGVRYKLLKPGYGDKTVEKGSTIDLIYVVNTPARYMFSQGFGLEKIDTGFGQKQTDLGIGSYLVTLGTKHLPIGIEDALIGMKKGERRKVEVPPSVGFDTSDWKPAASTPAGKAVVENYKKLIRGSGPNNPPFAAPTIWQIEVLSIR</sequence>
<dbReference type="Pfam" id="PF00254">
    <property type="entry name" value="FKBP_C"/>
    <property type="match status" value="1"/>
</dbReference>
<name>A0A7R9ZKT2_9STRA</name>
<dbReference type="Gene3D" id="3.10.50.40">
    <property type="match status" value="1"/>
</dbReference>
<dbReference type="InterPro" id="IPR046357">
    <property type="entry name" value="PPIase_dom_sf"/>
</dbReference>
<keyword evidence="2" id="KW-0732">Signal</keyword>
<keyword evidence="1" id="KW-0697">Rotamase</keyword>
<accession>A0A7R9ZKT2</accession>
<dbReference type="EMBL" id="HBEF01009680">
    <property type="protein sequence ID" value="CAD8333996.1"/>
    <property type="molecule type" value="Transcribed_RNA"/>
</dbReference>
<reference evidence="4" key="1">
    <citation type="submission" date="2021-01" db="EMBL/GenBank/DDBJ databases">
        <authorList>
            <person name="Corre E."/>
            <person name="Pelletier E."/>
            <person name="Niang G."/>
            <person name="Scheremetjew M."/>
            <person name="Finn R."/>
            <person name="Kale V."/>
            <person name="Holt S."/>
            <person name="Cochrane G."/>
            <person name="Meng A."/>
            <person name="Brown T."/>
            <person name="Cohen L."/>
        </authorList>
    </citation>
    <scope>NUCLEOTIDE SEQUENCE</scope>
    <source>
        <strain evidence="4">CCMP3328</strain>
    </source>
</reference>
<feature type="chain" id="PRO_5031195606" description="peptidylprolyl isomerase" evidence="2">
    <location>
        <begin position="26"/>
        <end position="250"/>
    </location>
</feature>
<dbReference type="GO" id="GO:0003755">
    <property type="term" value="F:peptidyl-prolyl cis-trans isomerase activity"/>
    <property type="evidence" value="ECO:0007669"/>
    <property type="project" value="UniProtKB-KW"/>
</dbReference>
<evidence type="ECO:0000313" key="4">
    <source>
        <dbReference type="EMBL" id="CAD8333996.1"/>
    </source>
</evidence>
<dbReference type="PROSITE" id="PS50059">
    <property type="entry name" value="FKBP_PPIASE"/>
    <property type="match status" value="1"/>
</dbReference>
<dbReference type="AlphaFoldDB" id="A0A7R9ZKT2"/>
<gene>
    <name evidence="4" type="ORF">CAUS1442_LOCUS6101</name>
</gene>
<proteinExistence type="predicted"/>
<dbReference type="EC" id="5.2.1.8" evidence="1"/>
<dbReference type="InterPro" id="IPR001179">
    <property type="entry name" value="PPIase_FKBP_dom"/>
</dbReference>
<evidence type="ECO:0000259" key="3">
    <source>
        <dbReference type="PROSITE" id="PS50059"/>
    </source>
</evidence>
<keyword evidence="1" id="KW-0413">Isomerase</keyword>
<evidence type="ECO:0000256" key="2">
    <source>
        <dbReference type="SAM" id="SignalP"/>
    </source>
</evidence>
<feature type="signal peptide" evidence="2">
    <location>
        <begin position="1"/>
        <end position="25"/>
    </location>
</feature>
<evidence type="ECO:0000256" key="1">
    <source>
        <dbReference type="PROSITE-ProRule" id="PRU00277"/>
    </source>
</evidence>
<organism evidence="4">
    <name type="scientific">Craspedostauros australis</name>
    <dbReference type="NCBI Taxonomy" id="1486917"/>
    <lineage>
        <taxon>Eukaryota</taxon>
        <taxon>Sar</taxon>
        <taxon>Stramenopiles</taxon>
        <taxon>Ochrophyta</taxon>
        <taxon>Bacillariophyta</taxon>
        <taxon>Bacillariophyceae</taxon>
        <taxon>Bacillariophycidae</taxon>
        <taxon>Naviculales</taxon>
        <taxon>Naviculaceae</taxon>
        <taxon>Craspedostauros</taxon>
    </lineage>
</organism>
<dbReference type="SUPFAM" id="SSF54534">
    <property type="entry name" value="FKBP-like"/>
    <property type="match status" value="1"/>
</dbReference>
<comment type="catalytic activity">
    <reaction evidence="1">
        <text>[protein]-peptidylproline (omega=180) = [protein]-peptidylproline (omega=0)</text>
        <dbReference type="Rhea" id="RHEA:16237"/>
        <dbReference type="Rhea" id="RHEA-COMP:10747"/>
        <dbReference type="Rhea" id="RHEA-COMP:10748"/>
        <dbReference type="ChEBI" id="CHEBI:83833"/>
        <dbReference type="ChEBI" id="CHEBI:83834"/>
        <dbReference type="EC" id="5.2.1.8"/>
    </reaction>
</comment>